<dbReference type="Pfam" id="PF18934">
    <property type="entry name" value="DUF5682"/>
    <property type="match status" value="1"/>
</dbReference>
<comment type="caution">
    <text evidence="1">The sequence shown here is derived from an EMBL/GenBank/DDBJ whole genome shotgun (WGS) entry which is preliminary data.</text>
</comment>
<proteinExistence type="predicted"/>
<dbReference type="Proteomes" id="UP000607645">
    <property type="component" value="Unassembled WGS sequence"/>
</dbReference>
<evidence type="ECO:0000313" key="2">
    <source>
        <dbReference type="Proteomes" id="UP000607645"/>
    </source>
</evidence>
<evidence type="ECO:0008006" key="3">
    <source>
        <dbReference type="Google" id="ProtNLM"/>
    </source>
</evidence>
<dbReference type="RefSeq" id="WP_186919093.1">
    <property type="nucleotide sequence ID" value="NZ_JACOPQ010000006.1"/>
</dbReference>
<name>A0A8J6JKZ4_9FIRM</name>
<dbReference type="AlphaFoldDB" id="A0A8J6JKZ4"/>
<reference evidence="1" key="1">
    <citation type="submission" date="2020-08" db="EMBL/GenBank/DDBJ databases">
        <title>Genome public.</title>
        <authorList>
            <person name="Liu C."/>
            <person name="Sun Q."/>
        </authorList>
    </citation>
    <scope>NUCLEOTIDE SEQUENCE</scope>
    <source>
        <strain evidence="1">NSJ-52</strain>
    </source>
</reference>
<dbReference type="InterPro" id="IPR043737">
    <property type="entry name" value="DUF5682"/>
</dbReference>
<accession>A0A8J6JKZ4</accession>
<keyword evidence="2" id="KW-1185">Reference proteome</keyword>
<evidence type="ECO:0000313" key="1">
    <source>
        <dbReference type="EMBL" id="MBC5737187.1"/>
    </source>
</evidence>
<gene>
    <name evidence="1" type="ORF">H8S62_09210</name>
</gene>
<organism evidence="1 2">
    <name type="scientific">Lawsonibacter faecis</name>
    <dbReference type="NCBI Taxonomy" id="2763052"/>
    <lineage>
        <taxon>Bacteria</taxon>
        <taxon>Bacillati</taxon>
        <taxon>Bacillota</taxon>
        <taxon>Clostridia</taxon>
        <taxon>Eubacteriales</taxon>
        <taxon>Oscillospiraceae</taxon>
        <taxon>Lawsonibacter</taxon>
    </lineage>
</organism>
<protein>
    <recommendedName>
        <fullName evidence="3">ChaN family lipoprotein</fullName>
    </recommendedName>
</protein>
<sequence length="752" mass="81736">MELPILFGVRHLSPAGAFHLRRLLDTVRPRLVLVEGPSDLSGQLPDITRPETAPPIAILAYTQAAPVRSILYPFAEYSPEYQAIAWAHEHGAECRFMDLPSDVFLALGSARPPVDQQEGEARFDAYAALDAQAGEDGHETFWERTLEHATDPDAYRLGAAEFGAQLRDLTAGREGDWAETVVREAYMRRVIEDALSGGYAPGEIVAVTGAYHVEGLKTAAPMTDAEIAALPREPSSHTLMPYSYYRLSTRSGYGAGNRAPAYYSLLWQGLQKGSGSWAAESYLARIALYQRESGTSVSSAEVIEAVRLAGSLAALRGSGRPALRDLRDAAVTCLGGGSFAAVSRAVASAEIGSAIGMLPDGVSRTSIQADFYRQLKDLKLEKYRDLTAQDLPLDLRENRNVKTARSAFLDLERSAFLHRLRVLGVSFGQRREVEQDNATWAERWVLRWAPEAEIELVESALKGDTVAQAASFQLGERVEAAAGMADIAAVIEDAFTCGMAGAVTCATAALQAMAVDAAGLDDLAATAHRLSVVVQYGGVRRLDSAPLEPILRQIYLRCCLILSTACACDDTGAKVVAQSIERVNAAALAHDFLDNQPWLDALTQVARRDDLNTKLSGFAAAILLERGAMDAQSLDLEVRRRLSRGVPADLGAGWFEGLAMKNRYALIARLPLWRSLSEYLDGLDDEEFKRALVFLRRAFADFSAGEKDDIAENLGELWGLNSRQVSEAVNAALPHESQVLLEGLDSFDFDDI</sequence>
<dbReference type="EMBL" id="JACOPQ010000006">
    <property type="protein sequence ID" value="MBC5737187.1"/>
    <property type="molecule type" value="Genomic_DNA"/>
</dbReference>